<gene>
    <name evidence="2" type="ORF">SDC9_64253</name>
</gene>
<dbReference type="GO" id="GO:0051287">
    <property type="term" value="F:NAD binding"/>
    <property type="evidence" value="ECO:0007669"/>
    <property type="project" value="InterPro"/>
</dbReference>
<dbReference type="Pfam" id="PF00389">
    <property type="entry name" value="2-Hacid_dh"/>
    <property type="match status" value="1"/>
</dbReference>
<evidence type="ECO:0000313" key="2">
    <source>
        <dbReference type="EMBL" id="MPM17854.1"/>
    </source>
</evidence>
<evidence type="ECO:0000259" key="1">
    <source>
        <dbReference type="Pfam" id="PF00389"/>
    </source>
</evidence>
<protein>
    <recommendedName>
        <fullName evidence="1">D-isomer specific 2-hydroxyacid dehydrogenase catalytic domain-containing protein</fullName>
    </recommendedName>
</protein>
<comment type="caution">
    <text evidence="2">The sequence shown here is derived from an EMBL/GenBank/DDBJ whole genome shotgun (WGS) entry which is preliminary data.</text>
</comment>
<feature type="domain" description="D-isomer specific 2-hydroxyacid dehydrogenase catalytic" evidence="1">
    <location>
        <begin position="44"/>
        <end position="88"/>
    </location>
</feature>
<dbReference type="InterPro" id="IPR006139">
    <property type="entry name" value="D-isomer_2_OHA_DH_cat_dom"/>
</dbReference>
<proteinExistence type="predicted"/>
<sequence>MGKYKIKTLNGISESGLEKFGQNFEVGEKMDAPHGIILRSASLHEMEFPDSLHCIARAGAGVNNIPVDKCAEKGIVVFNTPGANANAVRNSQLLPCFCRRERLWKGLTGHGR</sequence>
<dbReference type="EMBL" id="VSSQ01002873">
    <property type="protein sequence ID" value="MPM17854.1"/>
    <property type="molecule type" value="Genomic_DNA"/>
</dbReference>
<dbReference type="GO" id="GO:0016616">
    <property type="term" value="F:oxidoreductase activity, acting on the CH-OH group of donors, NAD or NADP as acceptor"/>
    <property type="evidence" value="ECO:0007669"/>
    <property type="project" value="InterPro"/>
</dbReference>
<organism evidence="2">
    <name type="scientific">bioreactor metagenome</name>
    <dbReference type="NCBI Taxonomy" id="1076179"/>
    <lineage>
        <taxon>unclassified sequences</taxon>
        <taxon>metagenomes</taxon>
        <taxon>ecological metagenomes</taxon>
    </lineage>
</organism>
<accession>A0A644XUQ4</accession>
<dbReference type="AlphaFoldDB" id="A0A644XUQ4"/>
<name>A0A644XUQ4_9ZZZZ</name>
<dbReference type="Gene3D" id="3.40.50.720">
    <property type="entry name" value="NAD(P)-binding Rossmann-like Domain"/>
    <property type="match status" value="1"/>
</dbReference>
<dbReference type="SUPFAM" id="SSF52283">
    <property type="entry name" value="Formate/glycerate dehydrogenase catalytic domain-like"/>
    <property type="match status" value="1"/>
</dbReference>
<reference evidence="2" key="1">
    <citation type="submission" date="2019-08" db="EMBL/GenBank/DDBJ databases">
        <authorList>
            <person name="Kucharzyk K."/>
            <person name="Murdoch R.W."/>
            <person name="Higgins S."/>
            <person name="Loffler F."/>
        </authorList>
    </citation>
    <scope>NUCLEOTIDE SEQUENCE</scope>
</reference>